<dbReference type="Gene3D" id="3.30.450.40">
    <property type="match status" value="1"/>
</dbReference>
<keyword evidence="8" id="KW-0843">Virulence</keyword>
<dbReference type="GeneID" id="64071836"/>
<reference evidence="9 10" key="1">
    <citation type="submission" date="2014-09" db="EMBL/GenBank/DDBJ databases">
        <title>Draft genome of Bradyrhizobium japonicum Is-34.</title>
        <authorList>
            <person name="Tsurumaru H."/>
            <person name="Yamakawa T."/>
            <person name="Hashimoto S."/>
            <person name="Okizaki K."/>
            <person name="Kanesaki Y."/>
            <person name="Yoshikawa H."/>
            <person name="Yajima S."/>
        </authorList>
    </citation>
    <scope>NUCLEOTIDE SEQUENCE [LARGE SCALE GENOMIC DNA]</scope>
    <source>
        <strain evidence="9 10">Is-34</strain>
    </source>
</reference>
<dbReference type="InterPro" id="IPR003594">
    <property type="entry name" value="HATPase_dom"/>
</dbReference>
<dbReference type="SUPFAM" id="SSF55785">
    <property type="entry name" value="PYP-like sensor domain (PAS domain)"/>
    <property type="match status" value="4"/>
</dbReference>
<protein>
    <recommendedName>
        <fullName evidence="2">histidine kinase</fullName>
        <ecNumber evidence="2">2.7.13.3</ecNumber>
    </recommendedName>
</protein>
<dbReference type="RefSeq" id="WP_038935520.1">
    <property type="nucleotide sequence ID" value="NZ_CP010313.1"/>
</dbReference>
<evidence type="ECO:0000256" key="3">
    <source>
        <dbReference type="ARBA" id="ARBA00022553"/>
    </source>
</evidence>
<dbReference type="InterPro" id="IPR003018">
    <property type="entry name" value="GAF"/>
</dbReference>
<dbReference type="PROSITE" id="PS50113">
    <property type="entry name" value="PAC"/>
    <property type="match status" value="3"/>
</dbReference>
<evidence type="ECO:0000313" key="9">
    <source>
        <dbReference type="EMBL" id="KGT75292.1"/>
    </source>
</evidence>
<evidence type="ECO:0000256" key="2">
    <source>
        <dbReference type="ARBA" id="ARBA00012438"/>
    </source>
</evidence>
<keyword evidence="5" id="KW-0547">Nucleotide-binding</keyword>
<dbReference type="Pfam" id="PF07568">
    <property type="entry name" value="HisKA_2"/>
    <property type="match status" value="1"/>
</dbReference>
<sequence length="903" mass="100053">MNIQQTAVDLDSLEPLAALGLQSPSPAFLAQLPIAIHACDAEGRILWFNSRAADLWGRAPRVGDDSELFCGSYKLFLDGRPISRELTPTAEVLRTGTPVRGLEGRLERPDGSHVWVTIHIAPVFDEDGVLAGAINCFHERIGGRVEMCDARSDDWMQARDERLAATYEHVGAGIVEIDRDGRMLRVNQQLCRLTGYMASELLGRTIFEETLPEDIAEDRAQFTRQIAGEFDRYSIEKRIYCKDGGHIWAAVTSSSIRDAAGKFLYAVRVQHDITDRKRAEQALARRMEEQAALFAFSERLQHCQSAEQIHQAALDAITRALGCTRASILLYDQADIMRFAAWRDLSEAYRKAVEGHSPWDRNETRPAPVCIEDAARSDLPDDLKQTILNEGIQATAFTPIVQDGRLAGKFMAYHDEPHHFTPSELDTALTLARLLGFALARLSGDEARRLAERDAQQLAAIVESSADAIVSKNLDGIIQTWNDGARRLFGYSRDEAVGRSITMLIPPDRQDEEPRILAKIKAGERVDHFETVRRRKDGSLVDISLTISPIRDRMGRVIGASKIARDITERKLSERRLQESEQRLQELLDAIPAAIYTTDADGRITYFNQTAVEFAGRTPLLGSDEWCVTWKLYLPDGTPLPHDQCPMAVALKEGRPVRGVEAIAERPDGTRVPFIPFPTPLFDASGRVTGAINMLVDLSERKQAETQQRLLLNELNHRTKNNMQMLQGLLYTAARSARSEEARRVLDDACSRIAAMAAAQRVLYGTTDATSFAADEFLGAVVETIQQTLPARIKITRTQATGALSNDIAMPLALILNELLTNAAKHGIRDPAADSIRVSLVEHDGQFELHVEDDGPGFDLNAVRQTSSGLRLVLGLARQLHAELAVSRSPSRATLRFGASRGA</sequence>
<evidence type="ECO:0000256" key="7">
    <source>
        <dbReference type="ARBA" id="ARBA00022840"/>
    </source>
</evidence>
<dbReference type="PANTHER" id="PTHR41523:SF8">
    <property type="entry name" value="ETHYLENE RESPONSE SENSOR PROTEIN"/>
    <property type="match status" value="1"/>
</dbReference>
<dbReference type="SMART" id="SM00091">
    <property type="entry name" value="PAS"/>
    <property type="match status" value="4"/>
</dbReference>
<comment type="catalytic activity">
    <reaction evidence="1">
        <text>ATP + protein L-histidine = ADP + protein N-phospho-L-histidine.</text>
        <dbReference type="EC" id="2.7.13.3"/>
    </reaction>
</comment>
<evidence type="ECO:0000256" key="6">
    <source>
        <dbReference type="ARBA" id="ARBA00022777"/>
    </source>
</evidence>
<dbReference type="NCBIfam" id="TIGR00229">
    <property type="entry name" value="sensory_box"/>
    <property type="match status" value="3"/>
</dbReference>
<dbReference type="InterPro" id="IPR011495">
    <property type="entry name" value="Sig_transdc_His_kin_sub2_dim/P"/>
</dbReference>
<dbReference type="GO" id="GO:0005524">
    <property type="term" value="F:ATP binding"/>
    <property type="evidence" value="ECO:0007669"/>
    <property type="project" value="UniProtKB-KW"/>
</dbReference>
<dbReference type="EMBL" id="JRPN01000025">
    <property type="protein sequence ID" value="KGT75292.1"/>
    <property type="molecule type" value="Genomic_DNA"/>
</dbReference>
<dbReference type="InterPro" id="IPR036890">
    <property type="entry name" value="HATPase_C_sf"/>
</dbReference>
<dbReference type="EC" id="2.7.13.3" evidence="2"/>
<dbReference type="Pfam" id="PF13581">
    <property type="entry name" value="HATPase_c_2"/>
    <property type="match status" value="1"/>
</dbReference>
<dbReference type="InterPro" id="IPR013656">
    <property type="entry name" value="PAS_4"/>
</dbReference>
<dbReference type="InterPro" id="IPR000014">
    <property type="entry name" value="PAS"/>
</dbReference>
<dbReference type="Gene3D" id="3.30.450.20">
    <property type="entry name" value="PAS domain"/>
    <property type="match status" value="4"/>
</dbReference>
<dbReference type="Pfam" id="PF00989">
    <property type="entry name" value="PAS"/>
    <property type="match status" value="2"/>
</dbReference>
<organism evidence="9 10">
    <name type="scientific">Bradyrhizobium japonicum</name>
    <dbReference type="NCBI Taxonomy" id="375"/>
    <lineage>
        <taxon>Bacteria</taxon>
        <taxon>Pseudomonadati</taxon>
        <taxon>Pseudomonadota</taxon>
        <taxon>Alphaproteobacteria</taxon>
        <taxon>Hyphomicrobiales</taxon>
        <taxon>Nitrobacteraceae</taxon>
        <taxon>Bradyrhizobium</taxon>
    </lineage>
</organism>
<dbReference type="InterPro" id="IPR035965">
    <property type="entry name" value="PAS-like_dom_sf"/>
</dbReference>
<accession>A0A0A3XLL6</accession>
<dbReference type="Gene3D" id="3.30.565.10">
    <property type="entry name" value="Histidine kinase-like ATPase, C-terminal domain"/>
    <property type="match status" value="1"/>
</dbReference>
<dbReference type="InterPro" id="IPR013767">
    <property type="entry name" value="PAS_fold"/>
</dbReference>
<dbReference type="AlphaFoldDB" id="A0A0A3XLL6"/>
<dbReference type="Pfam" id="PF08448">
    <property type="entry name" value="PAS_4"/>
    <property type="match status" value="2"/>
</dbReference>
<evidence type="ECO:0000256" key="5">
    <source>
        <dbReference type="ARBA" id="ARBA00022741"/>
    </source>
</evidence>
<name>A0A0A3XLL6_BRAJP</name>
<dbReference type="Pfam" id="PF13185">
    <property type="entry name" value="GAF_2"/>
    <property type="match status" value="1"/>
</dbReference>
<proteinExistence type="predicted"/>
<dbReference type="SUPFAM" id="SSF55874">
    <property type="entry name" value="ATPase domain of HSP90 chaperone/DNA topoisomerase II/histidine kinase"/>
    <property type="match status" value="1"/>
</dbReference>
<dbReference type="Proteomes" id="UP000030377">
    <property type="component" value="Unassembled WGS sequence"/>
</dbReference>
<dbReference type="KEGG" id="bjp:RN69_15265"/>
<dbReference type="PROSITE" id="PS50112">
    <property type="entry name" value="PAS"/>
    <property type="match status" value="3"/>
</dbReference>
<dbReference type="SUPFAM" id="SSF55781">
    <property type="entry name" value="GAF domain-like"/>
    <property type="match status" value="1"/>
</dbReference>
<keyword evidence="7" id="KW-0067">ATP-binding</keyword>
<dbReference type="GO" id="GO:0004673">
    <property type="term" value="F:protein histidine kinase activity"/>
    <property type="evidence" value="ECO:0007669"/>
    <property type="project" value="UniProtKB-EC"/>
</dbReference>
<dbReference type="SMART" id="SM00387">
    <property type="entry name" value="HATPase_c"/>
    <property type="match status" value="1"/>
</dbReference>
<dbReference type="PANTHER" id="PTHR41523">
    <property type="entry name" value="TWO-COMPONENT SYSTEM SENSOR PROTEIN"/>
    <property type="match status" value="1"/>
</dbReference>
<dbReference type="CDD" id="cd00130">
    <property type="entry name" value="PAS"/>
    <property type="match status" value="4"/>
</dbReference>
<dbReference type="GO" id="GO:0006355">
    <property type="term" value="P:regulation of DNA-templated transcription"/>
    <property type="evidence" value="ECO:0007669"/>
    <property type="project" value="InterPro"/>
</dbReference>
<keyword evidence="4" id="KW-0808">Transferase</keyword>
<evidence type="ECO:0000256" key="8">
    <source>
        <dbReference type="ARBA" id="ARBA00023026"/>
    </source>
</evidence>
<comment type="caution">
    <text evidence="9">The sequence shown here is derived from an EMBL/GenBank/DDBJ whole genome shotgun (WGS) entry which is preliminary data.</text>
</comment>
<gene>
    <name evidence="9" type="ORF">MA20_32795</name>
</gene>
<dbReference type="InterPro" id="IPR000700">
    <property type="entry name" value="PAS-assoc_C"/>
</dbReference>
<evidence type="ECO:0000256" key="4">
    <source>
        <dbReference type="ARBA" id="ARBA00022679"/>
    </source>
</evidence>
<dbReference type="InterPro" id="IPR029016">
    <property type="entry name" value="GAF-like_dom_sf"/>
</dbReference>
<keyword evidence="3" id="KW-0597">Phosphoprotein</keyword>
<keyword evidence="6" id="KW-0418">Kinase</keyword>
<dbReference type="SMART" id="SM00086">
    <property type="entry name" value="PAC"/>
    <property type="match status" value="4"/>
</dbReference>
<dbReference type="InterPro" id="IPR001610">
    <property type="entry name" value="PAC"/>
</dbReference>
<evidence type="ECO:0000256" key="1">
    <source>
        <dbReference type="ARBA" id="ARBA00000085"/>
    </source>
</evidence>
<evidence type="ECO:0000313" key="10">
    <source>
        <dbReference type="Proteomes" id="UP000030377"/>
    </source>
</evidence>
<dbReference type="SMART" id="SM00065">
    <property type="entry name" value="GAF"/>
    <property type="match status" value="1"/>
</dbReference>